<dbReference type="InterPro" id="IPR012904">
    <property type="entry name" value="OGG_N"/>
</dbReference>
<dbReference type="OMA" id="GYAQEYL"/>
<dbReference type="InParanoid" id="T0QR42"/>
<dbReference type="Pfam" id="PF07934">
    <property type="entry name" value="OGG_N"/>
    <property type="match status" value="1"/>
</dbReference>
<dbReference type="InterPro" id="IPR011257">
    <property type="entry name" value="DNA_glycosylase"/>
</dbReference>
<dbReference type="SUPFAM" id="SSF48150">
    <property type="entry name" value="DNA-glycosylase"/>
    <property type="match status" value="1"/>
</dbReference>
<dbReference type="GO" id="GO:0034039">
    <property type="term" value="F:8-oxo-7,8-dihydroguanine DNA N-glycosylase activity"/>
    <property type="evidence" value="ECO:0007669"/>
    <property type="project" value="TreeGrafter"/>
</dbReference>
<dbReference type="AlphaFoldDB" id="T0QR42"/>
<dbReference type="EC" id="4.2.99.18" evidence="2"/>
<reference evidence="11 12" key="1">
    <citation type="submission" date="2012-04" db="EMBL/GenBank/DDBJ databases">
        <title>The Genome Sequence of Saprolegnia declina VS20.</title>
        <authorList>
            <consortium name="The Broad Institute Genome Sequencing Platform"/>
            <person name="Russ C."/>
            <person name="Nusbaum C."/>
            <person name="Tyler B."/>
            <person name="van West P."/>
            <person name="Dieguez-Uribeondo J."/>
            <person name="de Bruijn I."/>
            <person name="Tripathy S."/>
            <person name="Jiang R."/>
            <person name="Young S.K."/>
            <person name="Zeng Q."/>
            <person name="Gargeya S."/>
            <person name="Fitzgerald M."/>
            <person name="Haas B."/>
            <person name="Abouelleil A."/>
            <person name="Alvarado L."/>
            <person name="Arachchi H.M."/>
            <person name="Berlin A."/>
            <person name="Chapman S.B."/>
            <person name="Goldberg J."/>
            <person name="Griggs A."/>
            <person name="Gujja S."/>
            <person name="Hansen M."/>
            <person name="Howarth C."/>
            <person name="Imamovic A."/>
            <person name="Larimer J."/>
            <person name="McCowen C."/>
            <person name="Montmayeur A."/>
            <person name="Murphy C."/>
            <person name="Neiman D."/>
            <person name="Pearson M."/>
            <person name="Priest M."/>
            <person name="Roberts A."/>
            <person name="Saif S."/>
            <person name="Shea T."/>
            <person name="Sisk P."/>
            <person name="Sykes S."/>
            <person name="Wortman J."/>
            <person name="Nusbaum C."/>
            <person name="Birren B."/>
        </authorList>
    </citation>
    <scope>NUCLEOTIDE SEQUENCE [LARGE SCALE GENOMIC DNA]</scope>
    <source>
        <strain evidence="11 12">VS20</strain>
    </source>
</reference>
<dbReference type="InterPro" id="IPR052054">
    <property type="entry name" value="Oxidative_DNA_repair_enzyme"/>
</dbReference>
<name>T0QR42_SAPDV</name>
<dbReference type="PANTHER" id="PTHR10242:SF2">
    <property type="entry name" value="N-GLYCOSYLASE_DNA LYASE"/>
    <property type="match status" value="1"/>
</dbReference>
<dbReference type="VEuPathDB" id="FungiDB:SDRG_05447"/>
<dbReference type="SUPFAM" id="SSF55945">
    <property type="entry name" value="TATA-box binding protein-like"/>
    <property type="match status" value="1"/>
</dbReference>
<proteinExistence type="inferred from homology"/>
<feature type="domain" description="HhH-GPD" evidence="10">
    <location>
        <begin position="121"/>
        <end position="277"/>
    </location>
</feature>
<comment type="similarity">
    <text evidence="1">Belongs to the type-1 OGG1 family.</text>
</comment>
<gene>
    <name evidence="11" type="ORF">SDRG_05447</name>
</gene>
<evidence type="ECO:0000256" key="7">
    <source>
        <dbReference type="ARBA" id="ARBA00023268"/>
    </source>
</evidence>
<dbReference type="Gene3D" id="1.10.340.30">
    <property type="entry name" value="Hypothetical protein, domain 2"/>
    <property type="match status" value="1"/>
</dbReference>
<keyword evidence="3" id="KW-0227">DNA damage</keyword>
<evidence type="ECO:0000256" key="4">
    <source>
        <dbReference type="ARBA" id="ARBA00022801"/>
    </source>
</evidence>
<evidence type="ECO:0000313" key="11">
    <source>
        <dbReference type="EMBL" id="EQC37221.1"/>
    </source>
</evidence>
<dbReference type="Pfam" id="PF00730">
    <property type="entry name" value="HhH-GPD"/>
    <property type="match status" value="1"/>
</dbReference>
<dbReference type="SMART" id="SM00478">
    <property type="entry name" value="ENDO3c"/>
    <property type="match status" value="1"/>
</dbReference>
<dbReference type="GO" id="GO:0003684">
    <property type="term" value="F:damaged DNA binding"/>
    <property type="evidence" value="ECO:0007669"/>
    <property type="project" value="InterPro"/>
</dbReference>
<dbReference type="GO" id="GO:0006289">
    <property type="term" value="P:nucleotide-excision repair"/>
    <property type="evidence" value="ECO:0007669"/>
    <property type="project" value="InterPro"/>
</dbReference>
<dbReference type="RefSeq" id="XP_008609383.1">
    <property type="nucleotide sequence ID" value="XM_008611161.1"/>
</dbReference>
<evidence type="ECO:0000256" key="6">
    <source>
        <dbReference type="ARBA" id="ARBA00023239"/>
    </source>
</evidence>
<dbReference type="STRING" id="1156394.T0QR42"/>
<evidence type="ECO:0000313" key="12">
    <source>
        <dbReference type="Proteomes" id="UP000030762"/>
    </source>
</evidence>
<keyword evidence="7" id="KW-0511">Multifunctional enzyme</keyword>
<dbReference type="OrthoDB" id="238681at2759"/>
<dbReference type="GeneID" id="19946174"/>
<evidence type="ECO:0000256" key="3">
    <source>
        <dbReference type="ARBA" id="ARBA00022763"/>
    </source>
</evidence>
<keyword evidence="6" id="KW-0456">Lyase</keyword>
<dbReference type="PANTHER" id="PTHR10242">
    <property type="entry name" value="8-OXOGUANINE DNA GLYCOSYLASE"/>
    <property type="match status" value="1"/>
</dbReference>
<evidence type="ECO:0000259" key="10">
    <source>
        <dbReference type="SMART" id="SM00478"/>
    </source>
</evidence>
<dbReference type="GO" id="GO:0005634">
    <property type="term" value="C:nucleus"/>
    <property type="evidence" value="ECO:0007669"/>
    <property type="project" value="TreeGrafter"/>
</dbReference>
<organism evidence="11 12">
    <name type="scientific">Saprolegnia diclina (strain VS20)</name>
    <dbReference type="NCBI Taxonomy" id="1156394"/>
    <lineage>
        <taxon>Eukaryota</taxon>
        <taxon>Sar</taxon>
        <taxon>Stramenopiles</taxon>
        <taxon>Oomycota</taxon>
        <taxon>Saprolegniomycetes</taxon>
        <taxon>Saprolegniales</taxon>
        <taxon>Saprolegniaceae</taxon>
        <taxon>Saprolegnia</taxon>
    </lineage>
</organism>
<evidence type="ECO:0000256" key="1">
    <source>
        <dbReference type="ARBA" id="ARBA00010679"/>
    </source>
</evidence>
<evidence type="ECO:0000256" key="5">
    <source>
        <dbReference type="ARBA" id="ARBA00023204"/>
    </source>
</evidence>
<evidence type="ECO:0000256" key="9">
    <source>
        <dbReference type="ARBA" id="ARBA00044632"/>
    </source>
</evidence>
<accession>T0QR42</accession>
<dbReference type="InterPro" id="IPR023170">
    <property type="entry name" value="HhH_base_excis_C"/>
</dbReference>
<comment type="catalytic activity">
    <reaction evidence="9">
        <text>2'-deoxyribonucleotide-(2'-deoxyribose 5'-phosphate)-2'-deoxyribonucleotide-DNA = a 3'-end 2'-deoxyribonucleotide-(2,3-dehydro-2,3-deoxyribose 5'-phosphate)-DNA + a 5'-end 5'-phospho-2'-deoxyribonucleoside-DNA + H(+)</text>
        <dbReference type="Rhea" id="RHEA:66592"/>
        <dbReference type="Rhea" id="RHEA-COMP:13180"/>
        <dbReference type="Rhea" id="RHEA-COMP:16897"/>
        <dbReference type="Rhea" id="RHEA-COMP:17067"/>
        <dbReference type="ChEBI" id="CHEBI:15378"/>
        <dbReference type="ChEBI" id="CHEBI:136412"/>
        <dbReference type="ChEBI" id="CHEBI:157695"/>
        <dbReference type="ChEBI" id="CHEBI:167181"/>
        <dbReference type="EC" id="4.2.99.18"/>
    </reaction>
</comment>
<dbReference type="FunCoup" id="T0QR42">
    <property type="interactions" value="227"/>
</dbReference>
<dbReference type="Gene3D" id="1.10.1670.10">
    <property type="entry name" value="Helix-hairpin-Helix base-excision DNA repair enzymes (C-terminal)"/>
    <property type="match status" value="1"/>
</dbReference>
<dbReference type="GO" id="GO:0140078">
    <property type="term" value="F:class I DNA-(apurinic or apyrimidinic site) endonuclease activity"/>
    <property type="evidence" value="ECO:0007669"/>
    <property type="project" value="UniProtKB-EC"/>
</dbReference>
<keyword evidence="8" id="KW-0326">Glycosidase</keyword>
<dbReference type="EMBL" id="JH767145">
    <property type="protein sequence ID" value="EQC37221.1"/>
    <property type="molecule type" value="Genomic_DNA"/>
</dbReference>
<keyword evidence="4" id="KW-0378">Hydrolase</keyword>
<protein>
    <recommendedName>
        <fullName evidence="2">DNA-(apurinic or apyrimidinic site) lyase</fullName>
        <ecNumber evidence="2">4.2.99.18</ecNumber>
    </recommendedName>
</protein>
<keyword evidence="12" id="KW-1185">Reference proteome</keyword>
<sequence length="394" mass="43964">MWRRLCPRSEMACHLTLQSGQVFNWRQVQAQWVGVIQRHVIALREAESAIEYTCLHAPPLQDKEDDVHALVSSYFRTDDNLGELYASWMQPNDQFSPAFASLPGLRLIRQDPLECLFSFICSSNNNIARVTQMLEKLRARFGDELMTHDGTPLHAFPTLAQLQAIQEPELRTLGFGYRAQYIVKSAAILHDLGGEAYLQTLRANADAAAVQTSLTQFAGVGRKVADCIALFSLEKLEAIPVDTHVWQIACRDFHAKVHCRSVNVCTLNNKYDDAGAQKFDADRIRPSGPAVPRQVHAVRGVGAQCPLCGRAGCVQASETGGRQASQAQEERHRRLVQQAHEKEVDPHARPNCLVAILGGHGSSGHATEREQYCRMTLWSLFVFIPYTVVPEAIR</sequence>
<evidence type="ECO:0000256" key="2">
    <source>
        <dbReference type="ARBA" id="ARBA00012720"/>
    </source>
</evidence>
<dbReference type="Proteomes" id="UP000030762">
    <property type="component" value="Unassembled WGS sequence"/>
</dbReference>
<evidence type="ECO:0000256" key="8">
    <source>
        <dbReference type="ARBA" id="ARBA00023295"/>
    </source>
</evidence>
<dbReference type="CDD" id="cd00056">
    <property type="entry name" value="ENDO3c"/>
    <property type="match status" value="1"/>
</dbReference>
<keyword evidence="5" id="KW-0234">DNA repair</keyword>
<dbReference type="Gene3D" id="3.30.310.40">
    <property type="match status" value="1"/>
</dbReference>
<dbReference type="InterPro" id="IPR003265">
    <property type="entry name" value="HhH-GPD_domain"/>
</dbReference>
<dbReference type="eggNOG" id="KOG2875">
    <property type="taxonomic scope" value="Eukaryota"/>
</dbReference>
<dbReference type="GO" id="GO:0006285">
    <property type="term" value="P:base-excision repair, AP site formation"/>
    <property type="evidence" value="ECO:0007669"/>
    <property type="project" value="TreeGrafter"/>
</dbReference>